<reference evidence="1" key="1">
    <citation type="journal article" date="2020" name="Appl. Environ. Microbiol.">
        <title>Medium-Chain Fatty Acid Synthesis by 'Candidatus Weimeria bifida' gen. nov., sp. nov., and 'Candidatus Pseudoramibacter fermentans' sp. nov.</title>
        <authorList>
            <person name="Scarborough M.J."/>
            <person name="Myers K.S."/>
            <person name="Donohue T.J."/>
            <person name="Noguera D.R."/>
        </authorList>
    </citation>
    <scope>NUCLEOTIDE SEQUENCE</scope>
    <source>
        <strain evidence="1">EUB1.1</strain>
    </source>
</reference>
<comment type="caution">
    <text evidence="1">The sequence shown here is derived from an EMBL/GenBank/DDBJ whole genome shotgun (WGS) entry which is preliminary data.</text>
</comment>
<sequence length="116" mass="12991">MSFGDKVIDLFMPTKKERHQGNRGSIQIAGPVNVLTGFTEGLNDGTKETVDVKVDRHRMYEEFVAFEAMIAHHDLAAAKQRMAHSLAVMNVVDAALADAGSFHCWDHFYVKRKLVC</sequence>
<evidence type="ECO:0000313" key="1">
    <source>
        <dbReference type="EMBL" id="MQM73766.1"/>
    </source>
</evidence>
<gene>
    <name evidence="1" type="ORF">FRC53_10305</name>
</gene>
<name>A0A6L5GVB6_9FIRM</name>
<evidence type="ECO:0000313" key="2">
    <source>
        <dbReference type="Proteomes" id="UP000473648"/>
    </source>
</evidence>
<dbReference type="Gene3D" id="3.30.360.10">
    <property type="entry name" value="Dihydrodipicolinate Reductase, domain 2"/>
    <property type="match status" value="1"/>
</dbReference>
<proteinExistence type="predicted"/>
<organism evidence="1 2">
    <name type="scientific">Candidatus Pseudoramibacter fermentans</name>
    <dbReference type="NCBI Taxonomy" id="2594427"/>
    <lineage>
        <taxon>Bacteria</taxon>
        <taxon>Bacillati</taxon>
        <taxon>Bacillota</taxon>
        <taxon>Clostridia</taxon>
        <taxon>Eubacteriales</taxon>
        <taxon>Eubacteriaceae</taxon>
        <taxon>Pseudoramibacter</taxon>
    </lineage>
</organism>
<dbReference type="Proteomes" id="UP000473648">
    <property type="component" value="Unassembled WGS sequence"/>
</dbReference>
<protein>
    <submittedName>
        <fullName evidence="1">Nicking enzyme traa</fullName>
    </submittedName>
</protein>
<dbReference type="EMBL" id="VOGB01000013">
    <property type="protein sequence ID" value="MQM73766.1"/>
    <property type="molecule type" value="Genomic_DNA"/>
</dbReference>
<accession>A0A6L5GVB6</accession>
<keyword evidence="2" id="KW-1185">Reference proteome</keyword>
<dbReference type="AlphaFoldDB" id="A0A6L5GVB6"/>